<keyword evidence="2" id="KW-0812">Transmembrane</keyword>
<evidence type="ECO:0000313" key="3">
    <source>
        <dbReference type="EMBL" id="KGA97376.1"/>
    </source>
</evidence>
<evidence type="ECO:0000313" key="4">
    <source>
        <dbReference type="EMBL" id="THG90076.1"/>
    </source>
</evidence>
<evidence type="ECO:0000256" key="1">
    <source>
        <dbReference type="SAM" id="MobiDB-lite"/>
    </source>
</evidence>
<keyword evidence="5" id="KW-1185">Reference proteome</keyword>
<dbReference type="EMBL" id="ALPT02000031">
    <property type="protein sequence ID" value="KGA97376.1"/>
    <property type="molecule type" value="Genomic_DNA"/>
</dbReference>
<keyword evidence="2" id="KW-1133">Transmembrane helix</keyword>
<feature type="compositionally biased region" description="Basic and acidic residues" evidence="1">
    <location>
        <begin position="63"/>
        <end position="89"/>
    </location>
</feature>
<accession>A0A094WKJ6</accession>
<comment type="caution">
    <text evidence="3">The sequence shown here is derived from an EMBL/GenBank/DDBJ whole genome shotgun (WGS) entry which is preliminary data.</text>
</comment>
<feature type="transmembrane region" description="Helical" evidence="2">
    <location>
        <begin position="6"/>
        <end position="31"/>
    </location>
</feature>
<dbReference type="AlphaFoldDB" id="A0A094WKJ6"/>
<feature type="region of interest" description="Disordered" evidence="1">
    <location>
        <begin position="42"/>
        <end position="89"/>
    </location>
</feature>
<sequence length="89" mass="10103">MNRKNAVMLMGVAAFFYEIHIVLIPLIIANIKEKKVNILSKKSRSKRAIQEGKDAVQPANETEGLKEETLYTAEKREKRHSGSERPDHG</sequence>
<evidence type="ECO:0000313" key="5">
    <source>
        <dbReference type="Proteomes" id="UP000002754"/>
    </source>
</evidence>
<dbReference type="Proteomes" id="UP000002754">
    <property type="component" value="Unassembled WGS sequence"/>
</dbReference>
<dbReference type="EMBL" id="JALP01000176">
    <property type="protein sequence ID" value="THG90076.1"/>
    <property type="molecule type" value="Genomic_DNA"/>
</dbReference>
<reference evidence="3 5" key="1">
    <citation type="journal article" date="2014" name="Genome Announc.">
        <title>Draft Genome Sequence of Bacillus alcalophilus AV1934, a Classic Alkaliphile Isolated from Human Feces in 1934.</title>
        <authorList>
            <person name="Attie O."/>
            <person name="Jayaprakash A."/>
            <person name="Shah H."/>
            <person name="Paulsen I.T."/>
            <person name="Morino M."/>
            <person name="Takahashi Y."/>
            <person name="Narumi I."/>
            <person name="Sachidanandam R."/>
            <person name="Satoh K."/>
            <person name="Ito M."/>
            <person name="Krulwich T.A."/>
        </authorList>
    </citation>
    <scope>NUCLEOTIDE SEQUENCE [LARGE SCALE GENOMIC DNA]</scope>
    <source>
        <strain evidence="3 5">AV1934</strain>
    </source>
</reference>
<evidence type="ECO:0000256" key="2">
    <source>
        <dbReference type="SAM" id="Phobius"/>
    </source>
</evidence>
<reference evidence="4 6" key="2">
    <citation type="submission" date="2014-01" db="EMBL/GenBank/DDBJ databases">
        <title>Draft genome sequencing of Bacillus alcalophilus CGMCC 1.3604.</title>
        <authorList>
            <person name="Yang J."/>
            <person name="Diao L."/>
            <person name="Yang S."/>
        </authorList>
    </citation>
    <scope>NUCLEOTIDE SEQUENCE [LARGE SCALE GENOMIC DNA]</scope>
    <source>
        <strain evidence="4 6">CGMCC 1.3604</strain>
    </source>
</reference>
<gene>
    <name evidence="4" type="ORF">AJ85_13455</name>
    <name evidence="3" type="ORF">BALCAV_0210730</name>
</gene>
<name>A0A094WKJ6_ALKAL</name>
<keyword evidence="2" id="KW-0472">Membrane</keyword>
<evidence type="ECO:0000313" key="6">
    <source>
        <dbReference type="Proteomes" id="UP000297014"/>
    </source>
</evidence>
<dbReference type="Proteomes" id="UP000297014">
    <property type="component" value="Unassembled WGS sequence"/>
</dbReference>
<proteinExistence type="predicted"/>
<protein>
    <submittedName>
        <fullName evidence="3">Uncharacterized protein</fullName>
    </submittedName>
</protein>
<organism evidence="3 5">
    <name type="scientific">Alkalihalobacillus alcalophilus ATCC 27647 = CGMCC 1.3604</name>
    <dbReference type="NCBI Taxonomy" id="1218173"/>
    <lineage>
        <taxon>Bacteria</taxon>
        <taxon>Bacillati</taxon>
        <taxon>Bacillota</taxon>
        <taxon>Bacilli</taxon>
        <taxon>Bacillales</taxon>
        <taxon>Bacillaceae</taxon>
        <taxon>Alkalihalobacillus</taxon>
    </lineage>
</organism>
<dbReference type="STRING" id="1218173.BALCAV_0210730"/>